<evidence type="ECO:0000256" key="1">
    <source>
        <dbReference type="ARBA" id="ARBA00004651"/>
    </source>
</evidence>
<evidence type="ECO:0000313" key="15">
    <source>
        <dbReference type="EMBL" id="CAB4940593.1"/>
    </source>
</evidence>
<evidence type="ECO:0000256" key="7">
    <source>
        <dbReference type="SAM" id="Phobius"/>
    </source>
</evidence>
<dbReference type="Gene3D" id="1.10.3720.10">
    <property type="entry name" value="MetI-like"/>
    <property type="match status" value="1"/>
</dbReference>
<feature type="transmembrane region" description="Helical" evidence="7">
    <location>
        <begin position="205"/>
        <end position="230"/>
    </location>
</feature>
<dbReference type="EMBL" id="CAFBLD010000003">
    <property type="protein sequence ID" value="CAB4860751.1"/>
    <property type="molecule type" value="Genomic_DNA"/>
</dbReference>
<protein>
    <submittedName>
        <fullName evidence="9">Unannotated protein</fullName>
    </submittedName>
</protein>
<evidence type="ECO:0000313" key="11">
    <source>
        <dbReference type="EMBL" id="CAB4731416.1"/>
    </source>
</evidence>
<dbReference type="EMBL" id="CAESAE010000005">
    <property type="protein sequence ID" value="CAB4339782.1"/>
    <property type="molecule type" value="Genomic_DNA"/>
</dbReference>
<sequence length="298" mass="33135">MSKKVGANDTPLQALPWLGTALFLIVGFVLWPTVELFLMSFRRVDISGLLKGWAGLDNYRSLFDNSDIKGTLFRTAIWLVVVVAATMAISLPLAQLLNAKFIGQKFLRYSVIVPWAASLVITSTSWKWILNGYYGVFNLVLQDLHIIKEPVDLLSDPKTGFMVLLVVGIAVSLPFTTYVLLAGLQSIPHDIMEAARVDGAGPWKGYWAIVFPLLRPAFLVAAVINSVYVFNSFPIIWVMTQGGPGYETDTTTTFAYKVAFRDQDIGQSASLAVGNFMVIFVLIMIFLKLSKWRDLDKK</sequence>
<evidence type="ECO:0000313" key="10">
    <source>
        <dbReference type="EMBL" id="CAB4683022.1"/>
    </source>
</evidence>
<proteinExistence type="predicted"/>
<dbReference type="EMBL" id="CAEZYM010000013">
    <property type="protein sequence ID" value="CAB4731416.1"/>
    <property type="molecule type" value="Genomic_DNA"/>
</dbReference>
<evidence type="ECO:0000313" key="13">
    <source>
        <dbReference type="EMBL" id="CAB4817916.1"/>
    </source>
</evidence>
<evidence type="ECO:0000313" key="9">
    <source>
        <dbReference type="EMBL" id="CAB4339782.1"/>
    </source>
</evidence>
<feature type="domain" description="ABC transmembrane type-1" evidence="8">
    <location>
        <begin position="72"/>
        <end position="288"/>
    </location>
</feature>
<comment type="subcellular location">
    <subcellularLocation>
        <location evidence="1">Cell membrane</location>
        <topology evidence="1">Multi-pass membrane protein</topology>
    </subcellularLocation>
</comment>
<evidence type="ECO:0000313" key="14">
    <source>
        <dbReference type="EMBL" id="CAB4860751.1"/>
    </source>
</evidence>
<dbReference type="Pfam" id="PF00528">
    <property type="entry name" value="BPD_transp_1"/>
    <property type="match status" value="1"/>
</dbReference>
<keyword evidence="3" id="KW-1003">Cell membrane</keyword>
<dbReference type="InterPro" id="IPR000515">
    <property type="entry name" value="MetI-like"/>
</dbReference>
<dbReference type="GO" id="GO:0005886">
    <property type="term" value="C:plasma membrane"/>
    <property type="evidence" value="ECO:0007669"/>
    <property type="project" value="UniProtKB-SubCell"/>
</dbReference>
<evidence type="ECO:0000256" key="4">
    <source>
        <dbReference type="ARBA" id="ARBA00022692"/>
    </source>
</evidence>
<accession>A0A6J5ZF42</accession>
<feature type="transmembrane region" description="Helical" evidence="7">
    <location>
        <begin position="269"/>
        <end position="289"/>
    </location>
</feature>
<evidence type="ECO:0000259" key="8">
    <source>
        <dbReference type="PROSITE" id="PS50928"/>
    </source>
</evidence>
<evidence type="ECO:0000256" key="6">
    <source>
        <dbReference type="ARBA" id="ARBA00023136"/>
    </source>
</evidence>
<feature type="transmembrane region" description="Helical" evidence="7">
    <location>
        <begin position="161"/>
        <end position="184"/>
    </location>
</feature>
<dbReference type="EMBL" id="CAEZZW010000001">
    <property type="protein sequence ID" value="CAB4771158.1"/>
    <property type="molecule type" value="Genomic_DNA"/>
</dbReference>
<feature type="transmembrane region" description="Helical" evidence="7">
    <location>
        <begin position="76"/>
        <end position="94"/>
    </location>
</feature>
<dbReference type="PANTHER" id="PTHR30193:SF37">
    <property type="entry name" value="INNER MEMBRANE ABC TRANSPORTER PERMEASE PROTEIN YCJO"/>
    <property type="match status" value="1"/>
</dbReference>
<dbReference type="PANTHER" id="PTHR30193">
    <property type="entry name" value="ABC TRANSPORTER PERMEASE PROTEIN"/>
    <property type="match status" value="1"/>
</dbReference>
<dbReference type="InterPro" id="IPR035906">
    <property type="entry name" value="MetI-like_sf"/>
</dbReference>
<evidence type="ECO:0000313" key="16">
    <source>
        <dbReference type="EMBL" id="CAB4971239.1"/>
    </source>
</evidence>
<dbReference type="CDD" id="cd06261">
    <property type="entry name" value="TM_PBP2"/>
    <property type="match status" value="1"/>
</dbReference>
<name>A0A6J5ZF42_9ZZZZ</name>
<organism evidence="9">
    <name type="scientific">freshwater metagenome</name>
    <dbReference type="NCBI Taxonomy" id="449393"/>
    <lineage>
        <taxon>unclassified sequences</taxon>
        <taxon>metagenomes</taxon>
        <taxon>ecological metagenomes</taxon>
    </lineage>
</organism>
<feature type="transmembrane region" description="Helical" evidence="7">
    <location>
        <begin position="12"/>
        <end position="31"/>
    </location>
</feature>
<evidence type="ECO:0000256" key="3">
    <source>
        <dbReference type="ARBA" id="ARBA00022475"/>
    </source>
</evidence>
<keyword evidence="2" id="KW-0813">Transport</keyword>
<keyword evidence="6 7" id="KW-0472">Membrane</keyword>
<feature type="transmembrane region" description="Helical" evidence="7">
    <location>
        <begin position="106"/>
        <end position="129"/>
    </location>
</feature>
<dbReference type="InterPro" id="IPR051393">
    <property type="entry name" value="ABC_transporter_permease"/>
</dbReference>
<dbReference type="AlphaFoldDB" id="A0A6J5ZF42"/>
<keyword evidence="5 7" id="KW-1133">Transmembrane helix</keyword>
<evidence type="ECO:0000256" key="5">
    <source>
        <dbReference type="ARBA" id="ARBA00022989"/>
    </source>
</evidence>
<evidence type="ECO:0000256" key="2">
    <source>
        <dbReference type="ARBA" id="ARBA00022448"/>
    </source>
</evidence>
<dbReference type="GO" id="GO:0055085">
    <property type="term" value="P:transmembrane transport"/>
    <property type="evidence" value="ECO:0007669"/>
    <property type="project" value="InterPro"/>
</dbReference>
<gene>
    <name evidence="10" type="ORF">UFOPK2510_00078</name>
    <name evidence="11" type="ORF">UFOPK2718_01272</name>
    <name evidence="12" type="ORF">UFOPK2936_00198</name>
    <name evidence="13" type="ORF">UFOPK3174_00015</name>
    <name evidence="14" type="ORF">UFOPK3328_00463</name>
    <name evidence="15" type="ORF">UFOPK3779_00498</name>
    <name evidence="16" type="ORF">UFOPK3913_00435</name>
    <name evidence="9" type="ORF">UFOPK4107_00897</name>
</gene>
<dbReference type="PROSITE" id="PS50928">
    <property type="entry name" value="ABC_TM1"/>
    <property type="match status" value="1"/>
</dbReference>
<dbReference type="EMBL" id="CAFABH010000001">
    <property type="protein sequence ID" value="CAB4817916.1"/>
    <property type="molecule type" value="Genomic_DNA"/>
</dbReference>
<evidence type="ECO:0000313" key="12">
    <source>
        <dbReference type="EMBL" id="CAB4771158.1"/>
    </source>
</evidence>
<dbReference type="SUPFAM" id="SSF161098">
    <property type="entry name" value="MetI-like"/>
    <property type="match status" value="1"/>
</dbReference>
<keyword evidence="4 7" id="KW-0812">Transmembrane</keyword>
<dbReference type="EMBL" id="CAFBOC010000003">
    <property type="protein sequence ID" value="CAB4971239.1"/>
    <property type="molecule type" value="Genomic_DNA"/>
</dbReference>
<dbReference type="EMBL" id="CAEZXO010000001">
    <property type="protein sequence ID" value="CAB4683022.1"/>
    <property type="molecule type" value="Genomic_DNA"/>
</dbReference>
<reference evidence="9" key="1">
    <citation type="submission" date="2020-05" db="EMBL/GenBank/DDBJ databases">
        <authorList>
            <person name="Chiriac C."/>
            <person name="Salcher M."/>
            <person name="Ghai R."/>
            <person name="Kavagutti S V."/>
        </authorList>
    </citation>
    <scope>NUCLEOTIDE SEQUENCE</scope>
</reference>
<dbReference type="EMBL" id="CAFBNH010000003">
    <property type="protein sequence ID" value="CAB4940593.1"/>
    <property type="molecule type" value="Genomic_DNA"/>
</dbReference>